<comment type="caution">
    <text evidence="12">The sequence shown here is derived from an EMBL/GenBank/DDBJ whole genome shotgun (WGS) entry which is preliminary data.</text>
</comment>
<evidence type="ECO:0000256" key="9">
    <source>
        <dbReference type="ARBA" id="ARBA00023224"/>
    </source>
</evidence>
<keyword evidence="6" id="KW-0297">G-protein coupled receptor</keyword>
<organism evidence="12 13">
    <name type="scientific">Saguinus oedipus</name>
    <name type="common">Cotton-top tamarin</name>
    <name type="synonym">Oedipomidas oedipus</name>
    <dbReference type="NCBI Taxonomy" id="9490"/>
    <lineage>
        <taxon>Eukaryota</taxon>
        <taxon>Metazoa</taxon>
        <taxon>Chordata</taxon>
        <taxon>Craniata</taxon>
        <taxon>Vertebrata</taxon>
        <taxon>Euteleostomi</taxon>
        <taxon>Mammalia</taxon>
        <taxon>Eutheria</taxon>
        <taxon>Euarchontoglires</taxon>
        <taxon>Primates</taxon>
        <taxon>Haplorrhini</taxon>
        <taxon>Platyrrhini</taxon>
        <taxon>Cebidae</taxon>
        <taxon>Callitrichinae</taxon>
        <taxon>Saguinus</taxon>
    </lineage>
</organism>
<evidence type="ECO:0000256" key="2">
    <source>
        <dbReference type="ARBA" id="ARBA00022606"/>
    </source>
</evidence>
<feature type="domain" description="G-protein coupled receptors family 1 profile" evidence="11">
    <location>
        <begin position="1"/>
        <end position="127"/>
    </location>
</feature>
<keyword evidence="2" id="KW-0716">Sensory transduction</keyword>
<name>A0ABQ9UUV6_SAGOE</name>
<keyword evidence="13" id="KW-1185">Reference proteome</keyword>
<dbReference type="InterPro" id="IPR000725">
    <property type="entry name" value="Olfact_rcpt"/>
</dbReference>
<gene>
    <name evidence="12" type="ORF">P7K49_022237</name>
</gene>
<feature type="transmembrane region" description="Helical" evidence="10">
    <location>
        <begin position="63"/>
        <end position="85"/>
    </location>
</feature>
<reference evidence="12 13" key="1">
    <citation type="submission" date="2023-05" db="EMBL/GenBank/DDBJ databases">
        <title>B98-5 Cell Line De Novo Hybrid Assembly: An Optical Mapping Approach.</title>
        <authorList>
            <person name="Kananen K."/>
            <person name="Auerbach J.A."/>
            <person name="Kautto E."/>
            <person name="Blachly J.S."/>
        </authorList>
    </citation>
    <scope>NUCLEOTIDE SEQUENCE [LARGE SCALE GENOMIC DNA]</scope>
    <source>
        <strain evidence="12">B95-8</strain>
        <tissue evidence="12">Cell line</tissue>
    </source>
</reference>
<keyword evidence="4" id="KW-0552">Olfaction</keyword>
<dbReference type="PANTHER" id="PTHR26450">
    <property type="entry name" value="OLFACTORY RECEPTOR 56B1-RELATED"/>
    <property type="match status" value="1"/>
</dbReference>
<protein>
    <recommendedName>
        <fullName evidence="11">G-protein coupled receptors family 1 profile domain-containing protein</fullName>
    </recommendedName>
</protein>
<comment type="subcellular location">
    <subcellularLocation>
        <location evidence="1">Membrane</location>
        <topology evidence="1">Multi-pass membrane protein</topology>
    </subcellularLocation>
</comment>
<keyword evidence="3 10" id="KW-0812">Transmembrane</keyword>
<evidence type="ECO:0000256" key="8">
    <source>
        <dbReference type="ARBA" id="ARBA00023170"/>
    </source>
</evidence>
<keyword evidence="7 10" id="KW-0472">Membrane</keyword>
<evidence type="ECO:0000313" key="13">
    <source>
        <dbReference type="Proteomes" id="UP001266305"/>
    </source>
</evidence>
<feature type="transmembrane region" description="Helical" evidence="10">
    <location>
        <begin position="21"/>
        <end position="43"/>
    </location>
</feature>
<dbReference type="InterPro" id="IPR017452">
    <property type="entry name" value="GPCR_Rhodpsn_7TM"/>
</dbReference>
<keyword evidence="9" id="KW-0807">Transducer</keyword>
<dbReference type="Pfam" id="PF13853">
    <property type="entry name" value="7tm_4"/>
    <property type="match status" value="1"/>
</dbReference>
<evidence type="ECO:0000259" key="11">
    <source>
        <dbReference type="PROSITE" id="PS50262"/>
    </source>
</evidence>
<evidence type="ECO:0000256" key="7">
    <source>
        <dbReference type="ARBA" id="ARBA00023136"/>
    </source>
</evidence>
<accession>A0ABQ9UUV6</accession>
<dbReference type="PRINTS" id="PR00245">
    <property type="entry name" value="OLFACTORYR"/>
</dbReference>
<evidence type="ECO:0000256" key="4">
    <source>
        <dbReference type="ARBA" id="ARBA00022725"/>
    </source>
</evidence>
<evidence type="ECO:0000256" key="10">
    <source>
        <dbReference type="SAM" id="Phobius"/>
    </source>
</evidence>
<dbReference type="SUPFAM" id="SSF81321">
    <property type="entry name" value="Family A G protein-coupled receptor-like"/>
    <property type="match status" value="1"/>
</dbReference>
<evidence type="ECO:0000256" key="1">
    <source>
        <dbReference type="ARBA" id="ARBA00004141"/>
    </source>
</evidence>
<keyword evidence="8" id="KW-0675">Receptor</keyword>
<dbReference type="EMBL" id="JASSZA010000010">
    <property type="protein sequence ID" value="KAK2100889.1"/>
    <property type="molecule type" value="Genomic_DNA"/>
</dbReference>
<dbReference type="PANTHER" id="PTHR26450:SF126">
    <property type="entry name" value="OLFACTORY RECEPTOR"/>
    <property type="match status" value="1"/>
</dbReference>
<sequence>MPKMQEGFVHYANPVTLHGCLAQMFFIYFTFLLNYNLLLAMTLDYYMAICHPLHYSDLMTCQLLGLLAILALTRSLGVAVSLLLLTAKAQFCRTAVIQHFTCEYTALLSTACGDLTFNISGWGWLCS</sequence>
<evidence type="ECO:0000256" key="6">
    <source>
        <dbReference type="ARBA" id="ARBA00023040"/>
    </source>
</evidence>
<dbReference type="PROSITE" id="PS50262">
    <property type="entry name" value="G_PROTEIN_RECEP_F1_2"/>
    <property type="match status" value="1"/>
</dbReference>
<dbReference type="Proteomes" id="UP001266305">
    <property type="component" value="Unassembled WGS sequence"/>
</dbReference>
<keyword evidence="5 10" id="KW-1133">Transmembrane helix</keyword>
<dbReference type="Gene3D" id="1.20.1070.10">
    <property type="entry name" value="Rhodopsin 7-helix transmembrane proteins"/>
    <property type="match status" value="1"/>
</dbReference>
<evidence type="ECO:0000256" key="3">
    <source>
        <dbReference type="ARBA" id="ARBA00022692"/>
    </source>
</evidence>
<proteinExistence type="predicted"/>
<evidence type="ECO:0000256" key="5">
    <source>
        <dbReference type="ARBA" id="ARBA00022989"/>
    </source>
</evidence>
<dbReference type="InterPro" id="IPR050402">
    <property type="entry name" value="OR51/52/56-like"/>
</dbReference>
<evidence type="ECO:0000313" key="12">
    <source>
        <dbReference type="EMBL" id="KAK2100889.1"/>
    </source>
</evidence>